<gene>
    <name evidence="2" type="ORF">METZ01_LOCUS457400</name>
</gene>
<dbReference type="GO" id="GO:0016491">
    <property type="term" value="F:oxidoreductase activity"/>
    <property type="evidence" value="ECO:0007669"/>
    <property type="project" value="UniProtKB-KW"/>
</dbReference>
<dbReference type="Gene3D" id="3.60.130.10">
    <property type="entry name" value="Clavaminate synthase-like"/>
    <property type="match status" value="1"/>
</dbReference>
<evidence type="ECO:0000256" key="1">
    <source>
        <dbReference type="ARBA" id="ARBA00023002"/>
    </source>
</evidence>
<proteinExistence type="predicted"/>
<dbReference type="InterPro" id="IPR042098">
    <property type="entry name" value="TauD-like_sf"/>
</dbReference>
<reference evidence="2" key="1">
    <citation type="submission" date="2018-05" db="EMBL/GenBank/DDBJ databases">
        <authorList>
            <person name="Lanie J.A."/>
            <person name="Ng W.-L."/>
            <person name="Kazmierczak K.M."/>
            <person name="Andrzejewski T.M."/>
            <person name="Davidsen T.M."/>
            <person name="Wayne K.J."/>
            <person name="Tettelin H."/>
            <person name="Glass J.I."/>
            <person name="Rusch D."/>
            <person name="Podicherti R."/>
            <person name="Tsui H.-C.T."/>
            <person name="Winkler M.E."/>
        </authorList>
    </citation>
    <scope>NUCLEOTIDE SEQUENCE</scope>
</reference>
<dbReference type="AlphaFoldDB" id="A0A383A9K1"/>
<dbReference type="SUPFAM" id="SSF51197">
    <property type="entry name" value="Clavaminate synthase-like"/>
    <property type="match status" value="1"/>
</dbReference>
<accession>A0A383A9K1</accession>
<sequence length="74" mass="8308">MITRLLTGHTAIEVSGVDLTASVSDGLRSDLIDAFHRHLVLVIRDQNLDPQQMLDAVHLVGDVFTQHKKMFWIA</sequence>
<dbReference type="EMBL" id="UINC01190402">
    <property type="protein sequence ID" value="SVE04546.1"/>
    <property type="molecule type" value="Genomic_DNA"/>
</dbReference>
<keyword evidence="1" id="KW-0560">Oxidoreductase</keyword>
<organism evidence="2">
    <name type="scientific">marine metagenome</name>
    <dbReference type="NCBI Taxonomy" id="408172"/>
    <lineage>
        <taxon>unclassified sequences</taxon>
        <taxon>metagenomes</taxon>
        <taxon>ecological metagenomes</taxon>
    </lineage>
</organism>
<protein>
    <submittedName>
        <fullName evidence="2">Uncharacterized protein</fullName>
    </submittedName>
</protein>
<name>A0A383A9K1_9ZZZZ</name>
<evidence type="ECO:0000313" key="2">
    <source>
        <dbReference type="EMBL" id="SVE04546.1"/>
    </source>
</evidence>